<gene>
    <name evidence="1" type="ORF">SMTD_LOCUS10411</name>
</gene>
<dbReference type="AlphaFoldDB" id="A0A3P8I8M5"/>
<organism evidence="1 2">
    <name type="scientific">Schistosoma mattheei</name>
    <dbReference type="NCBI Taxonomy" id="31246"/>
    <lineage>
        <taxon>Eukaryota</taxon>
        <taxon>Metazoa</taxon>
        <taxon>Spiralia</taxon>
        <taxon>Lophotrochozoa</taxon>
        <taxon>Platyhelminthes</taxon>
        <taxon>Trematoda</taxon>
        <taxon>Digenea</taxon>
        <taxon>Strigeidida</taxon>
        <taxon>Schistosomatoidea</taxon>
        <taxon>Schistosomatidae</taxon>
        <taxon>Schistosoma</taxon>
    </lineage>
</organism>
<evidence type="ECO:0000313" key="2">
    <source>
        <dbReference type="Proteomes" id="UP000269396"/>
    </source>
</evidence>
<evidence type="ECO:0000313" key="1">
    <source>
        <dbReference type="EMBL" id="VDP54363.1"/>
    </source>
</evidence>
<dbReference type="PANTHER" id="PTHR19446">
    <property type="entry name" value="REVERSE TRANSCRIPTASES"/>
    <property type="match status" value="1"/>
</dbReference>
<dbReference type="EMBL" id="UZAL01030547">
    <property type="protein sequence ID" value="VDP54363.1"/>
    <property type="molecule type" value="Genomic_DNA"/>
</dbReference>
<name>A0A3P8I8M5_9TREM</name>
<reference evidence="1 2" key="1">
    <citation type="submission" date="2018-11" db="EMBL/GenBank/DDBJ databases">
        <authorList>
            <consortium name="Pathogen Informatics"/>
        </authorList>
    </citation>
    <scope>NUCLEOTIDE SEQUENCE [LARGE SCALE GENOMIC DNA]</scope>
    <source>
        <strain>Denwood</strain>
        <strain evidence="2">Zambia</strain>
    </source>
</reference>
<dbReference type="Proteomes" id="UP000269396">
    <property type="component" value="Unassembled WGS sequence"/>
</dbReference>
<proteinExistence type="predicted"/>
<keyword evidence="2" id="KW-1185">Reference proteome</keyword>
<sequence>MNKPAPLNPTDTEVAHTDISITVTPPTTEEIEMVIRQISNGKEAVPHNIPSEVLASDVEINASMFCVLFKKIWDEEQVPTDWKEGHLIKIPKEGDLSKCESYRGITLNKINP</sequence>
<protein>
    <recommendedName>
        <fullName evidence="3">Reverse transcriptase domain-containing protein</fullName>
    </recommendedName>
</protein>
<accession>A0A3P8I8M5</accession>
<evidence type="ECO:0008006" key="3">
    <source>
        <dbReference type="Google" id="ProtNLM"/>
    </source>
</evidence>